<gene>
    <name evidence="6" type="ORF">WG926_02150</name>
</gene>
<feature type="domain" description="ABC transporter" evidence="5">
    <location>
        <begin position="2"/>
        <end position="246"/>
    </location>
</feature>
<dbReference type="SUPFAM" id="SSF52540">
    <property type="entry name" value="P-loop containing nucleoside triphosphate hydrolases"/>
    <property type="match status" value="2"/>
</dbReference>
<proteinExistence type="predicted"/>
<evidence type="ECO:0000313" key="7">
    <source>
        <dbReference type="Proteomes" id="UP001413721"/>
    </source>
</evidence>
<dbReference type="Gene3D" id="3.40.50.300">
    <property type="entry name" value="P-loop containing nucleotide triphosphate hydrolases"/>
    <property type="match status" value="2"/>
</dbReference>
<dbReference type="PANTHER" id="PTHR19211:SF14">
    <property type="entry name" value="ATP-BINDING CASSETTE SUB-FAMILY F MEMBER 1"/>
    <property type="match status" value="1"/>
</dbReference>
<dbReference type="InterPro" id="IPR017871">
    <property type="entry name" value="ABC_transporter-like_CS"/>
</dbReference>
<dbReference type="InterPro" id="IPR003593">
    <property type="entry name" value="AAA+_ATPase"/>
</dbReference>
<dbReference type="EMBL" id="JBBKTW010000001">
    <property type="protein sequence ID" value="MEN2987088.1"/>
    <property type="molecule type" value="Genomic_DNA"/>
</dbReference>
<dbReference type="Pfam" id="PF16326">
    <property type="entry name" value="ABC_tran_CTD"/>
    <property type="match status" value="1"/>
</dbReference>
<keyword evidence="4" id="KW-0175">Coiled coil</keyword>
<dbReference type="PANTHER" id="PTHR19211">
    <property type="entry name" value="ATP-BINDING TRANSPORT PROTEIN-RELATED"/>
    <property type="match status" value="1"/>
</dbReference>
<dbReference type="Gene3D" id="1.10.287.380">
    <property type="entry name" value="Valyl-tRNA synthetase, C-terminal domain"/>
    <property type="match status" value="1"/>
</dbReference>
<keyword evidence="2" id="KW-0547">Nucleotide-binding</keyword>
<dbReference type="InterPro" id="IPR050611">
    <property type="entry name" value="ABCF"/>
</dbReference>
<dbReference type="CDD" id="cd03221">
    <property type="entry name" value="ABCF_EF-3"/>
    <property type="match status" value="2"/>
</dbReference>
<feature type="coiled-coil region" evidence="4">
    <location>
        <begin position="557"/>
        <end position="618"/>
    </location>
</feature>
<evidence type="ECO:0000313" key="6">
    <source>
        <dbReference type="EMBL" id="MEN2987088.1"/>
    </source>
</evidence>
<name>A0ABU9YE79_9PROT</name>
<sequence>MLHINDLVYRIEGRPLFEGATLAISEGQKLGLVGPNGAGKSTLLRLIRGEISPDAGSIVLRPGARMASVAQEAPGGADSAVEHVLGALPERSELLARLVVAEEAHDGMAQAEIHARLAEIGAHAEPSRAARILSGLGFNEAMQASACSSFSGGWRMRIALARTLFANADVLLLDEPTNHLDLEATMWLESHLATYPGTLIVVSHDRDLLNAVTDRIAHVDGGKLVAYRGNFDQFLRQRAERREHAAKAVVRVEAERKKLQAFIDRFRAKATKAAQAQSRVKALERLGSADAPPRAYEVAFSFPSPETLAPPLLAIDDVTLGYGDAPPVLRGINLRIDQDDRIALLGANGNGKSTLMKLLAGRLEPRHGRMVRPSKLRIGYFAQHQTDELIAGDTAFQHMKRVMPGVHDAKVRAQLGRFGLAQARGDTAVEQLSGGEKARLLFALVTRDAPHLLLLDEPTNHLDIEARDALIEAVNEYTGAVVFIAHDRRMVELAAERLWLVADGRCKPYEGDLDDYRKLLLETARVAPDRGGAATDAEAKANKRDQRRAAAERREKLKPLKNLISKAENEVERLTRERDRLAALLADPTFYDGPPADVARATREKGQVDSKLAAAEERWLAALDTYERAESDAMADA</sequence>
<dbReference type="PROSITE" id="PS50893">
    <property type="entry name" value="ABC_TRANSPORTER_2"/>
    <property type="match status" value="2"/>
</dbReference>
<keyword evidence="3 6" id="KW-0067">ATP-binding</keyword>
<evidence type="ECO:0000256" key="4">
    <source>
        <dbReference type="SAM" id="Coils"/>
    </source>
</evidence>
<reference evidence="6 7" key="1">
    <citation type="submission" date="2024-03" db="EMBL/GenBank/DDBJ databases">
        <title>High-quality draft genome sequencing of Tistrella sp. BH-R2-4.</title>
        <authorList>
            <person name="Dong C."/>
        </authorList>
    </citation>
    <scope>NUCLEOTIDE SEQUENCE [LARGE SCALE GENOMIC DNA]</scope>
    <source>
        <strain evidence="6 7">BH-R2-4</strain>
    </source>
</reference>
<dbReference type="GO" id="GO:0005524">
    <property type="term" value="F:ATP binding"/>
    <property type="evidence" value="ECO:0007669"/>
    <property type="project" value="UniProtKB-KW"/>
</dbReference>
<feature type="domain" description="ABC transporter" evidence="5">
    <location>
        <begin position="313"/>
        <end position="528"/>
    </location>
</feature>
<dbReference type="InterPro" id="IPR037118">
    <property type="entry name" value="Val-tRNA_synth_C_sf"/>
</dbReference>
<keyword evidence="1" id="KW-0677">Repeat</keyword>
<dbReference type="SMART" id="SM00382">
    <property type="entry name" value="AAA"/>
    <property type="match status" value="2"/>
</dbReference>
<dbReference type="Pfam" id="PF00005">
    <property type="entry name" value="ABC_tran"/>
    <property type="match status" value="2"/>
</dbReference>
<dbReference type="Proteomes" id="UP001413721">
    <property type="component" value="Unassembled WGS sequence"/>
</dbReference>
<accession>A0ABU9YE79</accession>
<dbReference type="PROSITE" id="PS00211">
    <property type="entry name" value="ABC_TRANSPORTER_1"/>
    <property type="match status" value="2"/>
</dbReference>
<organism evidence="6 7">
    <name type="scientific">Tistrella arctica</name>
    <dbReference type="NCBI Taxonomy" id="3133430"/>
    <lineage>
        <taxon>Bacteria</taxon>
        <taxon>Pseudomonadati</taxon>
        <taxon>Pseudomonadota</taxon>
        <taxon>Alphaproteobacteria</taxon>
        <taxon>Geminicoccales</taxon>
        <taxon>Geminicoccaceae</taxon>
        <taxon>Tistrella</taxon>
    </lineage>
</organism>
<evidence type="ECO:0000256" key="1">
    <source>
        <dbReference type="ARBA" id="ARBA00022737"/>
    </source>
</evidence>
<dbReference type="InterPro" id="IPR032524">
    <property type="entry name" value="ABC_tran_C"/>
</dbReference>
<evidence type="ECO:0000256" key="2">
    <source>
        <dbReference type="ARBA" id="ARBA00022741"/>
    </source>
</evidence>
<evidence type="ECO:0000256" key="3">
    <source>
        <dbReference type="ARBA" id="ARBA00022840"/>
    </source>
</evidence>
<dbReference type="RefSeq" id="WP_345936685.1">
    <property type="nucleotide sequence ID" value="NZ_JBBKTW010000001.1"/>
</dbReference>
<dbReference type="InterPro" id="IPR027417">
    <property type="entry name" value="P-loop_NTPase"/>
</dbReference>
<protein>
    <submittedName>
        <fullName evidence="6">ABC-F family ATP-binding cassette domain-containing protein</fullName>
    </submittedName>
</protein>
<evidence type="ECO:0000259" key="5">
    <source>
        <dbReference type="PROSITE" id="PS50893"/>
    </source>
</evidence>
<dbReference type="InterPro" id="IPR003439">
    <property type="entry name" value="ABC_transporter-like_ATP-bd"/>
</dbReference>
<comment type="caution">
    <text evidence="6">The sequence shown here is derived from an EMBL/GenBank/DDBJ whole genome shotgun (WGS) entry which is preliminary data.</text>
</comment>
<dbReference type="InterPro" id="IPR032781">
    <property type="entry name" value="ABC_tran_Xtn"/>
</dbReference>
<keyword evidence="7" id="KW-1185">Reference proteome</keyword>
<dbReference type="Pfam" id="PF12848">
    <property type="entry name" value="ABC_tran_Xtn"/>
    <property type="match status" value="1"/>
</dbReference>